<dbReference type="PANTHER" id="PTHR47245">
    <property type="entry name" value="PEPTIDYLPROLYL ISOMERASE"/>
    <property type="match status" value="1"/>
</dbReference>
<dbReference type="RefSeq" id="WP_145354565.1">
    <property type="nucleotide sequence ID" value="NZ_CP036262.1"/>
</dbReference>
<dbReference type="SUPFAM" id="SSF109998">
    <property type="entry name" value="Triger factor/SurA peptide-binding domain-like"/>
    <property type="match status" value="1"/>
</dbReference>
<dbReference type="PROSITE" id="PS50198">
    <property type="entry name" value="PPIC_PPIASE_2"/>
    <property type="match status" value="1"/>
</dbReference>
<evidence type="ECO:0000259" key="3">
    <source>
        <dbReference type="PROSITE" id="PS50198"/>
    </source>
</evidence>
<dbReference type="OrthoDB" id="14196at2"/>
<sequence precursor="true">MARIAFPCSRPKRLPACIVAGTVFAWLACAGSANTAPPIVPAASDPATILCKVDDAPITHGDLTLLLKEQNQKDPSAAVRIASVQVLIQRELALRSLKELGGAALAQVIQQRTEEAERTAAKRGLSLDDQAAQLGCDGPSLHRKLAWQAAWASFLRSRLNDTNLRRYFARHHSRYDGTKLRLSQIFLTPDPSTTSPNTPAEKLERLAKDLRALQPSAEPFATAAKEHSQSPSRDRGGEIGWIEAYGDVPPAVSEAVWSAEPGSIIGPVESPLGFHLLYVHERQAGEKTIDEIADQTLLRSDAASDLFQALVQRQPKPEIEWVDTTLQPPEL</sequence>
<keyword evidence="1 4" id="KW-0413">Isomerase</keyword>
<dbReference type="InterPro" id="IPR050245">
    <property type="entry name" value="PrsA_foldase"/>
</dbReference>
<keyword evidence="5" id="KW-1185">Reference proteome</keyword>
<keyword evidence="1" id="KW-0697">Rotamase</keyword>
<evidence type="ECO:0000256" key="2">
    <source>
        <dbReference type="SAM" id="SignalP"/>
    </source>
</evidence>
<proteinExistence type="predicted"/>
<dbReference type="PROSITE" id="PS01096">
    <property type="entry name" value="PPIC_PPIASE_1"/>
    <property type="match status" value="1"/>
</dbReference>
<gene>
    <name evidence="4" type="primary">surA</name>
    <name evidence="4" type="ORF">FF011L_52280</name>
</gene>
<protein>
    <submittedName>
        <fullName evidence="4">Chaperone SurA</fullName>
        <ecNumber evidence="4">5.2.1.8</ecNumber>
    </submittedName>
</protein>
<organism evidence="4 5">
    <name type="scientific">Roseimaritima multifibrata</name>
    <dbReference type="NCBI Taxonomy" id="1930274"/>
    <lineage>
        <taxon>Bacteria</taxon>
        <taxon>Pseudomonadati</taxon>
        <taxon>Planctomycetota</taxon>
        <taxon>Planctomycetia</taxon>
        <taxon>Pirellulales</taxon>
        <taxon>Pirellulaceae</taxon>
        <taxon>Roseimaritima</taxon>
    </lineage>
</organism>
<evidence type="ECO:0000313" key="4">
    <source>
        <dbReference type="EMBL" id="QDS96418.1"/>
    </source>
</evidence>
<dbReference type="EC" id="5.2.1.8" evidence="4"/>
<dbReference type="PROSITE" id="PS51257">
    <property type="entry name" value="PROKAR_LIPOPROTEIN"/>
    <property type="match status" value="1"/>
</dbReference>
<dbReference type="EMBL" id="CP036262">
    <property type="protein sequence ID" value="QDS96418.1"/>
    <property type="molecule type" value="Genomic_DNA"/>
</dbReference>
<dbReference type="Proteomes" id="UP000320672">
    <property type="component" value="Chromosome"/>
</dbReference>
<dbReference type="PANTHER" id="PTHR47245:SF2">
    <property type="entry name" value="PEPTIDYL-PROLYL CIS-TRANS ISOMERASE HP_0175-RELATED"/>
    <property type="match status" value="1"/>
</dbReference>
<feature type="signal peptide" evidence="2">
    <location>
        <begin position="1"/>
        <end position="35"/>
    </location>
</feature>
<accession>A0A517MNF1</accession>
<feature type="domain" description="PpiC" evidence="3">
    <location>
        <begin position="177"/>
        <end position="281"/>
    </location>
</feature>
<dbReference type="InterPro" id="IPR027304">
    <property type="entry name" value="Trigger_fact/SurA_dom_sf"/>
</dbReference>
<dbReference type="InterPro" id="IPR023058">
    <property type="entry name" value="PPIase_PpiC_CS"/>
</dbReference>
<dbReference type="KEGG" id="rml:FF011L_52280"/>
<dbReference type="GO" id="GO:0003755">
    <property type="term" value="F:peptidyl-prolyl cis-trans isomerase activity"/>
    <property type="evidence" value="ECO:0007669"/>
    <property type="project" value="UniProtKB-KW"/>
</dbReference>
<name>A0A517MNF1_9BACT</name>
<evidence type="ECO:0000256" key="1">
    <source>
        <dbReference type="PROSITE-ProRule" id="PRU00278"/>
    </source>
</evidence>
<dbReference type="InterPro" id="IPR046357">
    <property type="entry name" value="PPIase_dom_sf"/>
</dbReference>
<dbReference type="Pfam" id="PF00639">
    <property type="entry name" value="Rotamase"/>
    <property type="match status" value="1"/>
</dbReference>
<keyword evidence="2" id="KW-0732">Signal</keyword>
<dbReference type="Gene3D" id="3.10.50.40">
    <property type="match status" value="1"/>
</dbReference>
<dbReference type="AlphaFoldDB" id="A0A517MNF1"/>
<dbReference type="SUPFAM" id="SSF54534">
    <property type="entry name" value="FKBP-like"/>
    <property type="match status" value="1"/>
</dbReference>
<dbReference type="InterPro" id="IPR000297">
    <property type="entry name" value="PPIase_PpiC"/>
</dbReference>
<evidence type="ECO:0000313" key="5">
    <source>
        <dbReference type="Proteomes" id="UP000320672"/>
    </source>
</evidence>
<feature type="chain" id="PRO_5022076366" evidence="2">
    <location>
        <begin position="36"/>
        <end position="331"/>
    </location>
</feature>
<reference evidence="4 5" key="1">
    <citation type="submission" date="2019-02" db="EMBL/GenBank/DDBJ databases">
        <title>Deep-cultivation of Planctomycetes and their phenomic and genomic characterization uncovers novel biology.</title>
        <authorList>
            <person name="Wiegand S."/>
            <person name="Jogler M."/>
            <person name="Boedeker C."/>
            <person name="Pinto D."/>
            <person name="Vollmers J."/>
            <person name="Rivas-Marin E."/>
            <person name="Kohn T."/>
            <person name="Peeters S.H."/>
            <person name="Heuer A."/>
            <person name="Rast P."/>
            <person name="Oberbeckmann S."/>
            <person name="Bunk B."/>
            <person name="Jeske O."/>
            <person name="Meyerdierks A."/>
            <person name="Storesund J.E."/>
            <person name="Kallscheuer N."/>
            <person name="Luecker S."/>
            <person name="Lage O.M."/>
            <person name="Pohl T."/>
            <person name="Merkel B.J."/>
            <person name="Hornburger P."/>
            <person name="Mueller R.-W."/>
            <person name="Bruemmer F."/>
            <person name="Labrenz M."/>
            <person name="Spormann A.M."/>
            <person name="Op den Camp H."/>
            <person name="Overmann J."/>
            <person name="Amann R."/>
            <person name="Jetten M.S.M."/>
            <person name="Mascher T."/>
            <person name="Medema M.H."/>
            <person name="Devos D.P."/>
            <person name="Kaster A.-K."/>
            <person name="Ovreas L."/>
            <person name="Rohde M."/>
            <person name="Galperin M.Y."/>
            <person name="Jogler C."/>
        </authorList>
    </citation>
    <scope>NUCLEOTIDE SEQUENCE [LARGE SCALE GENOMIC DNA]</scope>
    <source>
        <strain evidence="4 5">FF011L</strain>
    </source>
</reference>